<keyword evidence="3" id="KW-0804">Transcription</keyword>
<dbReference type="EMBL" id="AMQM01001711">
    <property type="status" value="NOT_ANNOTATED_CDS"/>
    <property type="molecule type" value="Genomic_DNA"/>
</dbReference>
<evidence type="ECO:0000313" key="6">
    <source>
        <dbReference type="EMBL" id="ESN94684.1"/>
    </source>
</evidence>
<dbReference type="PANTHER" id="PTHR13408">
    <property type="entry name" value="DNA-DIRECTED RNA POLYMERASE III"/>
    <property type="match status" value="1"/>
</dbReference>
<proteinExistence type="predicted"/>
<dbReference type="GeneID" id="20200606"/>
<evidence type="ECO:0000313" key="7">
    <source>
        <dbReference type="EnsemblMetazoa" id="HelroP164567"/>
    </source>
</evidence>
<comment type="subcellular location">
    <subcellularLocation>
        <location evidence="1">Nucleus</location>
    </subcellularLocation>
</comment>
<dbReference type="AlphaFoldDB" id="T1EVK6"/>
<dbReference type="GO" id="GO:0005666">
    <property type="term" value="C:RNA polymerase III complex"/>
    <property type="evidence" value="ECO:0000318"/>
    <property type="project" value="GO_Central"/>
</dbReference>
<evidence type="ECO:0000256" key="4">
    <source>
        <dbReference type="ARBA" id="ARBA00023242"/>
    </source>
</evidence>
<feature type="compositionally biased region" description="Acidic residues" evidence="5">
    <location>
        <begin position="104"/>
        <end position="113"/>
    </location>
</feature>
<evidence type="ECO:0000256" key="1">
    <source>
        <dbReference type="ARBA" id="ARBA00004123"/>
    </source>
</evidence>
<keyword evidence="2" id="KW-0240">DNA-directed RNA polymerase</keyword>
<feature type="compositionally biased region" description="Polar residues" evidence="5">
    <location>
        <begin position="82"/>
        <end position="92"/>
    </location>
</feature>
<dbReference type="KEGG" id="hro:HELRODRAFT_164567"/>
<dbReference type="Proteomes" id="UP000015101">
    <property type="component" value="Unassembled WGS sequence"/>
</dbReference>
<dbReference type="HOGENOM" id="CLU_864036_0_0_1"/>
<protein>
    <recommendedName>
        <fullName evidence="9">DNA-directed RNA polymerase III subunit RPC4</fullName>
    </recommendedName>
</protein>
<dbReference type="EMBL" id="KB097571">
    <property type="protein sequence ID" value="ESN94684.1"/>
    <property type="molecule type" value="Genomic_DNA"/>
</dbReference>
<evidence type="ECO:0000313" key="8">
    <source>
        <dbReference type="Proteomes" id="UP000015101"/>
    </source>
</evidence>
<evidence type="ECO:0000256" key="5">
    <source>
        <dbReference type="SAM" id="MobiDB-lite"/>
    </source>
</evidence>
<dbReference type="STRING" id="6412.T1EVK6"/>
<evidence type="ECO:0000256" key="2">
    <source>
        <dbReference type="ARBA" id="ARBA00022478"/>
    </source>
</evidence>
<feature type="compositionally biased region" description="Low complexity" evidence="5">
    <location>
        <begin position="1"/>
        <end position="12"/>
    </location>
</feature>
<reference evidence="6 8" key="2">
    <citation type="journal article" date="2013" name="Nature">
        <title>Insights into bilaterian evolution from three spiralian genomes.</title>
        <authorList>
            <person name="Simakov O."/>
            <person name="Marletaz F."/>
            <person name="Cho S.J."/>
            <person name="Edsinger-Gonzales E."/>
            <person name="Havlak P."/>
            <person name="Hellsten U."/>
            <person name="Kuo D.H."/>
            <person name="Larsson T."/>
            <person name="Lv J."/>
            <person name="Arendt D."/>
            <person name="Savage R."/>
            <person name="Osoegawa K."/>
            <person name="de Jong P."/>
            <person name="Grimwood J."/>
            <person name="Chapman J.A."/>
            <person name="Shapiro H."/>
            <person name="Aerts A."/>
            <person name="Otillar R.P."/>
            <person name="Terry A.Y."/>
            <person name="Boore J.L."/>
            <person name="Grigoriev I.V."/>
            <person name="Lindberg D.R."/>
            <person name="Seaver E.C."/>
            <person name="Weisblat D.A."/>
            <person name="Putnam N.H."/>
            <person name="Rokhsar D.S."/>
        </authorList>
    </citation>
    <scope>NUCLEOTIDE SEQUENCE</scope>
</reference>
<feature type="compositionally biased region" description="Basic and acidic residues" evidence="5">
    <location>
        <begin position="114"/>
        <end position="124"/>
    </location>
</feature>
<evidence type="ECO:0000256" key="3">
    <source>
        <dbReference type="ARBA" id="ARBA00023163"/>
    </source>
</evidence>
<feature type="region of interest" description="Disordered" evidence="5">
    <location>
        <begin position="1"/>
        <end position="143"/>
    </location>
</feature>
<evidence type="ECO:0008006" key="9">
    <source>
        <dbReference type="Google" id="ProtNLM"/>
    </source>
</evidence>
<organism evidence="7 8">
    <name type="scientific">Helobdella robusta</name>
    <name type="common">Californian leech</name>
    <dbReference type="NCBI Taxonomy" id="6412"/>
    <lineage>
        <taxon>Eukaryota</taxon>
        <taxon>Metazoa</taxon>
        <taxon>Spiralia</taxon>
        <taxon>Lophotrochozoa</taxon>
        <taxon>Annelida</taxon>
        <taxon>Clitellata</taxon>
        <taxon>Hirudinea</taxon>
        <taxon>Rhynchobdellida</taxon>
        <taxon>Glossiphoniidae</taxon>
        <taxon>Helobdella</taxon>
    </lineage>
</organism>
<dbReference type="InterPro" id="IPR007811">
    <property type="entry name" value="RPC4"/>
</dbReference>
<dbReference type="PANTHER" id="PTHR13408:SF0">
    <property type="entry name" value="DNA-DIRECTED RNA POLYMERASE III SUBUNIT RPC4"/>
    <property type="match status" value="1"/>
</dbReference>
<sequence>MASSSSNSTNGSKPQTAIRLATIKPTRDLTLGFGSTNKDVTRGGMPKRKFVPNIPQLKAKAKLDKLSTLHLSSGNRSSSSSHAQQQNRTKLCNNVKRERKDGEKDDDDDDDDDKALLAELLKDDFIDDDDEDEGGLEKPGKQYPITLPFAGLAKKDFKVELVSLNDVKRKREEVTDQKCPLNVMEVDKNDQQQTNVANHNQQQPTNVANNLEQNFNKSSNSSANPSTTVNIEDSTFLKDFSEGYIGKLRIRKSGKMEIALGNILLDGDKELPAPYLQEAVLIDRTHDPNRFIRLGTINEQITFMPNISSLLQQAETEKTRKS</sequence>
<dbReference type="InParanoid" id="T1EVK6"/>
<feature type="compositionally biased region" description="Acidic residues" evidence="5">
    <location>
        <begin position="125"/>
        <end position="134"/>
    </location>
</feature>
<keyword evidence="8" id="KW-1185">Reference proteome</keyword>
<accession>T1EVK6</accession>
<dbReference type="CTD" id="20200606"/>
<dbReference type="RefSeq" id="XP_009027719.1">
    <property type="nucleotide sequence ID" value="XM_009029471.1"/>
</dbReference>
<dbReference type="GO" id="GO:0003677">
    <property type="term" value="F:DNA binding"/>
    <property type="evidence" value="ECO:0007669"/>
    <property type="project" value="InterPro"/>
</dbReference>
<dbReference type="Pfam" id="PF05132">
    <property type="entry name" value="RNA_pol_Rpc4"/>
    <property type="match status" value="1"/>
</dbReference>
<name>T1EVK6_HELRO</name>
<gene>
    <name evidence="7" type="primary">20200606</name>
    <name evidence="6" type="ORF">HELRODRAFT_164567</name>
</gene>
<reference evidence="7" key="3">
    <citation type="submission" date="2015-06" db="UniProtKB">
        <authorList>
            <consortium name="EnsemblMetazoa"/>
        </authorList>
    </citation>
    <scope>IDENTIFICATION</scope>
</reference>
<feature type="compositionally biased region" description="Low complexity" evidence="5">
    <location>
        <begin position="72"/>
        <end position="81"/>
    </location>
</feature>
<keyword evidence="4" id="KW-0539">Nucleus</keyword>
<dbReference type="OrthoDB" id="5836119at2759"/>
<dbReference type="EnsemblMetazoa" id="HelroT164567">
    <property type="protein sequence ID" value="HelroP164567"/>
    <property type="gene ID" value="HelroG164567"/>
</dbReference>
<reference evidence="8" key="1">
    <citation type="submission" date="2012-12" db="EMBL/GenBank/DDBJ databases">
        <authorList>
            <person name="Hellsten U."/>
            <person name="Grimwood J."/>
            <person name="Chapman J.A."/>
            <person name="Shapiro H."/>
            <person name="Aerts A."/>
            <person name="Otillar R.P."/>
            <person name="Terry A.Y."/>
            <person name="Boore J.L."/>
            <person name="Simakov O."/>
            <person name="Marletaz F."/>
            <person name="Cho S.-J."/>
            <person name="Edsinger-Gonzales E."/>
            <person name="Havlak P."/>
            <person name="Kuo D.-H."/>
            <person name="Larsson T."/>
            <person name="Lv J."/>
            <person name="Arendt D."/>
            <person name="Savage R."/>
            <person name="Osoegawa K."/>
            <person name="de Jong P."/>
            <person name="Lindberg D.R."/>
            <person name="Seaver E.C."/>
            <person name="Weisblat D.A."/>
            <person name="Putnam N.H."/>
            <person name="Grigoriev I.V."/>
            <person name="Rokhsar D.S."/>
        </authorList>
    </citation>
    <scope>NUCLEOTIDE SEQUENCE</scope>
</reference>
<dbReference type="GO" id="GO:0042797">
    <property type="term" value="P:tRNA transcription by RNA polymerase III"/>
    <property type="evidence" value="ECO:0000318"/>
    <property type="project" value="GO_Central"/>
</dbReference>